<dbReference type="RefSeq" id="WP_185676526.1">
    <property type="nucleotide sequence ID" value="NZ_JACHVB010000043.1"/>
</dbReference>
<name>A0A842HFX8_9BACT</name>
<evidence type="ECO:0000313" key="1">
    <source>
        <dbReference type="EMBL" id="MBC2595575.1"/>
    </source>
</evidence>
<accession>A0A842HFX8</accession>
<evidence type="ECO:0000313" key="2">
    <source>
        <dbReference type="Proteomes" id="UP000546464"/>
    </source>
</evidence>
<keyword evidence="2" id="KW-1185">Reference proteome</keyword>
<dbReference type="EMBL" id="JACHVB010000043">
    <property type="protein sequence ID" value="MBC2595575.1"/>
    <property type="molecule type" value="Genomic_DNA"/>
</dbReference>
<comment type="caution">
    <text evidence="1">The sequence shown here is derived from an EMBL/GenBank/DDBJ whole genome shotgun (WGS) entry which is preliminary data.</text>
</comment>
<reference evidence="1 2" key="1">
    <citation type="submission" date="2020-07" db="EMBL/GenBank/DDBJ databases">
        <authorList>
            <person name="Feng X."/>
        </authorList>
    </citation>
    <scope>NUCLEOTIDE SEQUENCE [LARGE SCALE GENOMIC DNA]</scope>
    <source>
        <strain evidence="1 2">JCM31066</strain>
    </source>
</reference>
<dbReference type="InterPro" id="IPR011050">
    <property type="entry name" value="Pectin_lyase_fold/virulence"/>
</dbReference>
<protein>
    <recommendedName>
        <fullName evidence="3">Right-handed parallel beta-helix repeat-containing protein</fullName>
    </recommendedName>
</protein>
<sequence length="554" mass="61260">MISPPTLSPQTENHLKALEIKHYTRPGDPDSAEGIRQALDDARQQGIRHLLFESGCYRLRSSIVHPTQGMVHDAGSSPDIAEKQCHILIDGIEGLTLQGAVTDDGQPATILAGWNDGQEHGLLPAVLWCEAAPRLTLKNLGFTREPAFTSAGEIIKTDATGFTVRVFEDCPEWAGMGVYCANRFSSDGQTLLGESITYGNGTDAKWESQGKGLLTLASPAIAAKLTAGELLSWHQGARTDFQVYIAGCDNLHLENLRTFNNNGFSLLTENCHTITARRVVFRPDGNRLFTGPRDAWKIFKCGGIIDIDGMSIHGVRMDGQNMHANWLSLKEKISPTELILHCRYTYAPILPGSLIEFYDGIIEHTCTVASVAMPVEQDKGRLYRVVLREPAPDFLNTETMCAARCWEPDRYLCRNSEFINIAGAGHLARFGNLSLLNNIYRNTMNPGVLLGAELPTHCEGGHATNVLIDSCLFDNCGFFPRYKDAAGCVGIYSYGFDAPYNHDISITNNTFRNARTAIKIRTARDVRIWNNHYENIGERLIVDKNSSRDILSLD</sequence>
<gene>
    <name evidence="1" type="ORF">H5P28_15010</name>
</gene>
<dbReference type="Gene3D" id="2.160.20.10">
    <property type="entry name" value="Single-stranded right-handed beta-helix, Pectin lyase-like"/>
    <property type="match status" value="2"/>
</dbReference>
<dbReference type="InterPro" id="IPR012334">
    <property type="entry name" value="Pectin_lyas_fold"/>
</dbReference>
<proteinExistence type="predicted"/>
<dbReference type="SUPFAM" id="SSF51126">
    <property type="entry name" value="Pectin lyase-like"/>
    <property type="match status" value="1"/>
</dbReference>
<evidence type="ECO:0008006" key="3">
    <source>
        <dbReference type="Google" id="ProtNLM"/>
    </source>
</evidence>
<dbReference type="AlphaFoldDB" id="A0A842HFX8"/>
<dbReference type="Proteomes" id="UP000546464">
    <property type="component" value="Unassembled WGS sequence"/>
</dbReference>
<organism evidence="1 2">
    <name type="scientific">Ruficoccus amylovorans</name>
    <dbReference type="NCBI Taxonomy" id="1804625"/>
    <lineage>
        <taxon>Bacteria</taxon>
        <taxon>Pseudomonadati</taxon>
        <taxon>Verrucomicrobiota</taxon>
        <taxon>Opitutia</taxon>
        <taxon>Puniceicoccales</taxon>
        <taxon>Cerasicoccaceae</taxon>
        <taxon>Ruficoccus</taxon>
    </lineage>
</organism>